<evidence type="ECO:0000313" key="1">
    <source>
        <dbReference type="EMBL" id="EDX07865.1"/>
    </source>
</evidence>
<gene>
    <name evidence="1" type="primary">Dsim\GD25301</name>
    <name evidence="1" type="ORF">Dsim_GD25301</name>
</gene>
<organism evidence="1 2">
    <name type="scientific">Drosophila simulans</name>
    <name type="common">Fruit fly</name>
    <dbReference type="NCBI Taxonomy" id="7240"/>
    <lineage>
        <taxon>Eukaryota</taxon>
        <taxon>Metazoa</taxon>
        <taxon>Ecdysozoa</taxon>
        <taxon>Arthropoda</taxon>
        <taxon>Hexapoda</taxon>
        <taxon>Insecta</taxon>
        <taxon>Pterygota</taxon>
        <taxon>Neoptera</taxon>
        <taxon>Endopterygota</taxon>
        <taxon>Diptera</taxon>
        <taxon>Brachycera</taxon>
        <taxon>Muscomorpha</taxon>
        <taxon>Ephydroidea</taxon>
        <taxon>Drosophilidae</taxon>
        <taxon>Drosophila</taxon>
        <taxon>Sophophora</taxon>
    </lineage>
</organism>
<keyword evidence="2" id="KW-1185">Reference proteome</keyword>
<dbReference type="HOGENOM" id="CLU_3126608_0_0_1"/>
<sequence>MFPECLYFAVVTTNIQLSPDLWSLDFSDCDRDRNVRMRDASACGKTANDG</sequence>
<protein>
    <submittedName>
        <fullName evidence="1">GD25301</fullName>
    </submittedName>
</protein>
<accession>B4QEJ1</accession>
<proteinExistence type="predicted"/>
<dbReference type="EMBL" id="CM000362">
    <property type="protein sequence ID" value="EDX07865.1"/>
    <property type="molecule type" value="Genomic_DNA"/>
</dbReference>
<reference evidence="1 2" key="1">
    <citation type="journal article" date="2007" name="Nature">
        <title>Evolution of genes and genomes on the Drosophila phylogeny.</title>
        <authorList>
            <consortium name="Drosophila 12 Genomes Consortium"/>
            <person name="Clark A.G."/>
            <person name="Eisen M.B."/>
            <person name="Smith D.R."/>
            <person name="Bergman C.M."/>
            <person name="Oliver B."/>
            <person name="Markow T.A."/>
            <person name="Kaufman T.C."/>
            <person name="Kellis M."/>
            <person name="Gelbart W."/>
            <person name="Iyer V.N."/>
            <person name="Pollard D.A."/>
            <person name="Sackton T.B."/>
            <person name="Larracuente A.M."/>
            <person name="Singh N.D."/>
            <person name="Abad J.P."/>
            <person name="Abt D.N."/>
            <person name="Adryan B."/>
            <person name="Aguade M."/>
            <person name="Akashi H."/>
            <person name="Anderson W.W."/>
            <person name="Aquadro C.F."/>
            <person name="Ardell D.H."/>
            <person name="Arguello R."/>
            <person name="Artieri C.G."/>
            <person name="Barbash D.A."/>
            <person name="Barker D."/>
            <person name="Barsanti P."/>
            <person name="Batterham P."/>
            <person name="Batzoglou S."/>
            <person name="Begun D."/>
            <person name="Bhutkar A."/>
            <person name="Blanco E."/>
            <person name="Bosak S.A."/>
            <person name="Bradley R.K."/>
            <person name="Brand A.D."/>
            <person name="Brent M.R."/>
            <person name="Brooks A.N."/>
            <person name="Brown R.H."/>
            <person name="Butlin R.K."/>
            <person name="Caggese C."/>
            <person name="Calvi B.R."/>
            <person name="Bernardo de Carvalho A."/>
            <person name="Caspi A."/>
            <person name="Castrezana S."/>
            <person name="Celniker S.E."/>
            <person name="Chang J.L."/>
            <person name="Chapple C."/>
            <person name="Chatterji S."/>
            <person name="Chinwalla A."/>
            <person name="Civetta A."/>
            <person name="Clifton S.W."/>
            <person name="Comeron J.M."/>
            <person name="Costello J.C."/>
            <person name="Coyne J.A."/>
            <person name="Daub J."/>
            <person name="David R.G."/>
            <person name="Delcher A.L."/>
            <person name="Delehaunty K."/>
            <person name="Do C.B."/>
            <person name="Ebling H."/>
            <person name="Edwards K."/>
            <person name="Eickbush T."/>
            <person name="Evans J.D."/>
            <person name="Filipski A."/>
            <person name="Findeiss S."/>
            <person name="Freyhult E."/>
            <person name="Fulton L."/>
            <person name="Fulton R."/>
            <person name="Garcia A.C."/>
            <person name="Gardiner A."/>
            <person name="Garfield D.A."/>
            <person name="Garvin B.E."/>
            <person name="Gibson G."/>
            <person name="Gilbert D."/>
            <person name="Gnerre S."/>
            <person name="Godfrey J."/>
            <person name="Good R."/>
            <person name="Gotea V."/>
            <person name="Gravely B."/>
            <person name="Greenberg A.J."/>
            <person name="Griffiths-Jones S."/>
            <person name="Gross S."/>
            <person name="Guigo R."/>
            <person name="Gustafson E.A."/>
            <person name="Haerty W."/>
            <person name="Hahn M.W."/>
            <person name="Halligan D.L."/>
            <person name="Halpern A.L."/>
            <person name="Halter G.M."/>
            <person name="Han M.V."/>
            <person name="Heger A."/>
            <person name="Hillier L."/>
            <person name="Hinrichs A.S."/>
            <person name="Holmes I."/>
            <person name="Hoskins R.A."/>
            <person name="Hubisz M.J."/>
            <person name="Hultmark D."/>
            <person name="Huntley M.A."/>
            <person name="Jaffe D.B."/>
            <person name="Jagadeeshan S."/>
            <person name="Jeck W.R."/>
            <person name="Johnson J."/>
            <person name="Jones C.D."/>
            <person name="Jordan W.C."/>
            <person name="Karpen G.H."/>
            <person name="Kataoka E."/>
            <person name="Keightley P.D."/>
            <person name="Kheradpour P."/>
            <person name="Kirkness E.F."/>
            <person name="Koerich L.B."/>
            <person name="Kristiansen K."/>
            <person name="Kudrna D."/>
            <person name="Kulathinal R.J."/>
            <person name="Kumar S."/>
            <person name="Kwok R."/>
            <person name="Lander E."/>
            <person name="Langley C.H."/>
            <person name="Lapoint R."/>
            <person name="Lazzaro B.P."/>
            <person name="Lee S.J."/>
            <person name="Levesque L."/>
            <person name="Li R."/>
            <person name="Lin C.F."/>
            <person name="Lin M.F."/>
            <person name="Lindblad-Toh K."/>
            <person name="Llopart A."/>
            <person name="Long M."/>
            <person name="Low L."/>
            <person name="Lozovsky E."/>
            <person name="Lu J."/>
            <person name="Luo M."/>
            <person name="Machado C.A."/>
            <person name="Makalowski W."/>
            <person name="Marzo M."/>
            <person name="Matsuda M."/>
            <person name="Matzkin L."/>
            <person name="McAllister B."/>
            <person name="McBride C.S."/>
            <person name="McKernan B."/>
            <person name="McKernan K."/>
            <person name="Mendez-Lago M."/>
            <person name="Minx P."/>
            <person name="Mollenhauer M.U."/>
            <person name="Montooth K."/>
            <person name="Mount S.M."/>
            <person name="Mu X."/>
            <person name="Myers E."/>
            <person name="Negre B."/>
            <person name="Newfeld S."/>
            <person name="Nielsen R."/>
            <person name="Noor M.A."/>
            <person name="O'Grady P."/>
            <person name="Pachter L."/>
            <person name="Papaceit M."/>
            <person name="Parisi M.J."/>
            <person name="Parisi M."/>
            <person name="Parts L."/>
            <person name="Pedersen J.S."/>
            <person name="Pesole G."/>
            <person name="Phillippy A.M."/>
            <person name="Ponting C.P."/>
            <person name="Pop M."/>
            <person name="Porcelli D."/>
            <person name="Powell J.R."/>
            <person name="Prohaska S."/>
            <person name="Pruitt K."/>
            <person name="Puig M."/>
            <person name="Quesneville H."/>
            <person name="Ram K.R."/>
            <person name="Rand D."/>
            <person name="Rasmussen M.D."/>
            <person name="Reed L.K."/>
            <person name="Reenan R."/>
            <person name="Reily A."/>
            <person name="Remington K.A."/>
            <person name="Rieger T.T."/>
            <person name="Ritchie M.G."/>
            <person name="Robin C."/>
            <person name="Rogers Y.H."/>
            <person name="Rohde C."/>
            <person name="Rozas J."/>
            <person name="Rubenfield M.J."/>
            <person name="Ruiz A."/>
            <person name="Russo S."/>
            <person name="Salzberg S.L."/>
            <person name="Sanchez-Gracia A."/>
            <person name="Saranga D.J."/>
            <person name="Sato H."/>
            <person name="Schaeffer S.W."/>
            <person name="Schatz M.C."/>
            <person name="Schlenke T."/>
            <person name="Schwartz R."/>
            <person name="Segarra C."/>
            <person name="Singh R.S."/>
            <person name="Sirot L."/>
            <person name="Sirota M."/>
            <person name="Sisneros N.B."/>
            <person name="Smith C.D."/>
            <person name="Smith T.F."/>
            <person name="Spieth J."/>
            <person name="Stage D.E."/>
            <person name="Stark A."/>
            <person name="Stephan W."/>
            <person name="Strausberg R.L."/>
            <person name="Strempel S."/>
            <person name="Sturgill D."/>
            <person name="Sutton G."/>
            <person name="Sutton G.G."/>
            <person name="Tao W."/>
            <person name="Teichmann S."/>
            <person name="Tobari Y.N."/>
            <person name="Tomimura Y."/>
            <person name="Tsolas J.M."/>
            <person name="Valente V.L."/>
            <person name="Venter E."/>
            <person name="Venter J.C."/>
            <person name="Vicario S."/>
            <person name="Vieira F.G."/>
            <person name="Vilella A.J."/>
            <person name="Villasante A."/>
            <person name="Walenz B."/>
            <person name="Wang J."/>
            <person name="Wasserman M."/>
            <person name="Watts T."/>
            <person name="Wilson D."/>
            <person name="Wilson R.K."/>
            <person name="Wing R.A."/>
            <person name="Wolfner M.F."/>
            <person name="Wong A."/>
            <person name="Wong G.K."/>
            <person name="Wu C.I."/>
            <person name="Wu G."/>
            <person name="Yamamoto D."/>
            <person name="Yang H.P."/>
            <person name="Yang S.P."/>
            <person name="Yorke J.A."/>
            <person name="Yoshida K."/>
            <person name="Zdobnov E."/>
            <person name="Zhang P."/>
            <person name="Zhang Y."/>
            <person name="Zimin A.V."/>
            <person name="Baldwin J."/>
            <person name="Abdouelleil A."/>
            <person name="Abdulkadir J."/>
            <person name="Abebe A."/>
            <person name="Abera B."/>
            <person name="Abreu J."/>
            <person name="Acer S.C."/>
            <person name="Aftuck L."/>
            <person name="Alexander A."/>
            <person name="An P."/>
            <person name="Anderson E."/>
            <person name="Anderson S."/>
            <person name="Arachi H."/>
            <person name="Azer M."/>
            <person name="Bachantsang P."/>
            <person name="Barry A."/>
            <person name="Bayul T."/>
            <person name="Berlin A."/>
            <person name="Bessette D."/>
            <person name="Bloom T."/>
            <person name="Blye J."/>
            <person name="Boguslavskiy L."/>
            <person name="Bonnet C."/>
            <person name="Boukhgalter B."/>
            <person name="Bourzgui I."/>
            <person name="Brown A."/>
            <person name="Cahill P."/>
            <person name="Channer S."/>
            <person name="Cheshatsang Y."/>
            <person name="Chuda L."/>
            <person name="Citroen M."/>
            <person name="Collymore A."/>
            <person name="Cooke P."/>
            <person name="Costello M."/>
            <person name="D'Aco K."/>
            <person name="Daza R."/>
            <person name="De Haan G."/>
            <person name="DeGray S."/>
            <person name="DeMaso C."/>
            <person name="Dhargay N."/>
            <person name="Dooley K."/>
            <person name="Dooley E."/>
            <person name="Doricent M."/>
            <person name="Dorje P."/>
            <person name="Dorjee K."/>
            <person name="Dupes A."/>
            <person name="Elong R."/>
            <person name="Falk J."/>
            <person name="Farina A."/>
            <person name="Faro S."/>
            <person name="Ferguson D."/>
            <person name="Fisher S."/>
            <person name="Foley C.D."/>
            <person name="Franke A."/>
            <person name="Friedrich D."/>
            <person name="Gadbois L."/>
            <person name="Gearin G."/>
            <person name="Gearin C.R."/>
            <person name="Giannoukos G."/>
            <person name="Goode T."/>
            <person name="Graham J."/>
            <person name="Grandbois E."/>
            <person name="Grewal S."/>
            <person name="Gyaltsen K."/>
            <person name="Hafez N."/>
            <person name="Hagos B."/>
            <person name="Hall J."/>
            <person name="Henson C."/>
            <person name="Hollinger A."/>
            <person name="Honan T."/>
            <person name="Huard M.D."/>
            <person name="Hughes L."/>
            <person name="Hurhula B."/>
            <person name="Husby M.E."/>
            <person name="Kamat A."/>
            <person name="Kanga B."/>
            <person name="Kashin S."/>
            <person name="Khazanovich D."/>
            <person name="Kisner P."/>
            <person name="Lance K."/>
            <person name="Lara M."/>
            <person name="Lee W."/>
            <person name="Lennon N."/>
            <person name="Letendre F."/>
            <person name="LeVine R."/>
            <person name="Lipovsky A."/>
            <person name="Liu X."/>
            <person name="Liu J."/>
            <person name="Liu S."/>
            <person name="Lokyitsang T."/>
            <person name="Lokyitsang Y."/>
            <person name="Lubonja R."/>
            <person name="Lui A."/>
            <person name="MacDonald P."/>
            <person name="Magnisalis V."/>
            <person name="Maru K."/>
            <person name="Matthews C."/>
            <person name="McCusker W."/>
            <person name="McDonough S."/>
            <person name="Mehta T."/>
            <person name="Meldrim J."/>
            <person name="Meneus L."/>
            <person name="Mihai O."/>
            <person name="Mihalev A."/>
            <person name="Mihova T."/>
            <person name="Mittelman R."/>
            <person name="Mlenga V."/>
            <person name="Montmayeur A."/>
            <person name="Mulrain L."/>
            <person name="Navidi A."/>
            <person name="Naylor J."/>
            <person name="Negash T."/>
            <person name="Nguyen T."/>
            <person name="Nguyen N."/>
            <person name="Nicol R."/>
            <person name="Norbu C."/>
            <person name="Norbu N."/>
            <person name="Novod N."/>
            <person name="O'Neill B."/>
            <person name="Osman S."/>
            <person name="Markiewicz E."/>
            <person name="Oyono O.L."/>
            <person name="Patti C."/>
            <person name="Phunkhang P."/>
            <person name="Pierre F."/>
            <person name="Priest M."/>
            <person name="Raghuraman S."/>
            <person name="Rege F."/>
            <person name="Reyes R."/>
            <person name="Rise C."/>
            <person name="Rogov P."/>
            <person name="Ross K."/>
            <person name="Ryan E."/>
            <person name="Settipalli S."/>
            <person name="Shea T."/>
            <person name="Sherpa N."/>
            <person name="Shi L."/>
            <person name="Shih D."/>
            <person name="Sparrow T."/>
            <person name="Spaulding J."/>
            <person name="Stalker J."/>
            <person name="Stange-Thomann N."/>
            <person name="Stavropoulos S."/>
            <person name="Stone C."/>
            <person name="Strader C."/>
            <person name="Tesfaye S."/>
            <person name="Thomson T."/>
            <person name="Thoulutsang Y."/>
            <person name="Thoulutsang D."/>
            <person name="Topham K."/>
            <person name="Topping I."/>
            <person name="Tsamla T."/>
            <person name="Vassiliev H."/>
            <person name="Vo A."/>
            <person name="Wangchuk T."/>
            <person name="Wangdi T."/>
            <person name="Weiand M."/>
            <person name="Wilkinson J."/>
            <person name="Wilson A."/>
            <person name="Yadav S."/>
            <person name="Young G."/>
            <person name="Yu Q."/>
            <person name="Zembek L."/>
            <person name="Zhong D."/>
            <person name="Zimmer A."/>
            <person name="Zwirko Z."/>
            <person name="Jaffe D.B."/>
            <person name="Alvarez P."/>
            <person name="Brockman W."/>
            <person name="Butler J."/>
            <person name="Chin C."/>
            <person name="Gnerre S."/>
            <person name="Grabherr M."/>
            <person name="Kleber M."/>
            <person name="Mauceli E."/>
            <person name="MacCallum I."/>
        </authorList>
    </citation>
    <scope>NUCLEOTIDE SEQUENCE [LARGE SCALE GENOMIC DNA]</scope>
    <source>
        <strain evidence="2">white501</strain>
    </source>
</reference>
<evidence type="ECO:0000313" key="2">
    <source>
        <dbReference type="Proteomes" id="UP000000304"/>
    </source>
</evidence>
<dbReference type="Proteomes" id="UP000000304">
    <property type="component" value="Chromosome 2R"/>
</dbReference>
<name>B4QEJ1_DROSI</name>
<dbReference type="AlphaFoldDB" id="B4QEJ1"/>